<dbReference type="OrthoDB" id="365524at2759"/>
<dbReference type="VEuPathDB" id="PiroplasmaDB:BOVATA_009840"/>
<protein>
    <submittedName>
        <fullName evidence="1">Luciferase-like monooxygenase, putative</fullName>
    </submittedName>
</protein>
<dbReference type="RefSeq" id="XP_028865734.1">
    <property type="nucleotide sequence ID" value="XM_029009901.1"/>
</dbReference>
<proteinExistence type="predicted"/>
<gene>
    <name evidence="1" type="ORF">BOVATA_009840</name>
</gene>
<name>A0A2H6K926_9APIC</name>
<keyword evidence="1" id="KW-0560">Oxidoreductase</keyword>
<evidence type="ECO:0000313" key="2">
    <source>
        <dbReference type="Proteomes" id="UP000236319"/>
    </source>
</evidence>
<dbReference type="GeneID" id="39873261"/>
<dbReference type="GO" id="GO:0004497">
    <property type="term" value="F:monooxygenase activity"/>
    <property type="evidence" value="ECO:0007669"/>
    <property type="project" value="UniProtKB-KW"/>
</dbReference>
<sequence>MNIGQDMLDEFLRPSNDQQLTLRGNLESEYFASVEDAIKAYKALQEKYQSLVQEFYRKDAEYRDSTMQLLAQAEALSQENHRISTENKYVVLLLYTQLSGTCGSEIWSSACVSKQ</sequence>
<keyword evidence="2" id="KW-1185">Reference proteome</keyword>
<accession>A0A2H6K926</accession>
<dbReference type="EMBL" id="BDSA01000001">
    <property type="protein sequence ID" value="GBE59491.1"/>
    <property type="molecule type" value="Genomic_DNA"/>
</dbReference>
<reference evidence="1 2" key="1">
    <citation type="journal article" date="2017" name="BMC Genomics">
        <title>Whole-genome assembly of Babesia ovata and comparative genomics between closely related pathogens.</title>
        <authorList>
            <person name="Yamagishi J."/>
            <person name="Asada M."/>
            <person name="Hakimi H."/>
            <person name="Tanaka T.Q."/>
            <person name="Sugimoto C."/>
            <person name="Kawazu S."/>
        </authorList>
    </citation>
    <scope>NUCLEOTIDE SEQUENCE [LARGE SCALE GENOMIC DNA]</scope>
    <source>
        <strain evidence="1 2">Miyake</strain>
    </source>
</reference>
<keyword evidence="1" id="KW-0503">Monooxygenase</keyword>
<organism evidence="1 2">
    <name type="scientific">Babesia ovata</name>
    <dbReference type="NCBI Taxonomy" id="189622"/>
    <lineage>
        <taxon>Eukaryota</taxon>
        <taxon>Sar</taxon>
        <taxon>Alveolata</taxon>
        <taxon>Apicomplexa</taxon>
        <taxon>Aconoidasida</taxon>
        <taxon>Piroplasmida</taxon>
        <taxon>Babesiidae</taxon>
        <taxon>Babesia</taxon>
    </lineage>
</organism>
<comment type="caution">
    <text evidence="1">The sequence shown here is derived from an EMBL/GenBank/DDBJ whole genome shotgun (WGS) entry which is preliminary data.</text>
</comment>
<dbReference type="AlphaFoldDB" id="A0A2H6K926"/>
<evidence type="ECO:0000313" key="1">
    <source>
        <dbReference type="EMBL" id="GBE59491.1"/>
    </source>
</evidence>
<dbReference type="Proteomes" id="UP000236319">
    <property type="component" value="Unassembled WGS sequence"/>
</dbReference>